<sequence>MWKKTMFLMKNPDVLSFVLVIFILGTAFCFTKNFMFWYLEGMNSPSFLIGLIPAVRYSFLQDPWYSLVLEGTNIFTYHLLWVAVVLYSHEIAPEGLTSTVIATAGSIHYHIGKSSGSLVGGFIMDAFNGRVAFRVVGIICLVSAVLYALYLYIRRTCFTLVREHPAGIEDQDRPNVVTMKVT</sequence>
<keyword evidence="3 6" id="KW-0812">Transmembrane</keyword>
<evidence type="ECO:0000256" key="4">
    <source>
        <dbReference type="ARBA" id="ARBA00022989"/>
    </source>
</evidence>
<keyword evidence="9" id="KW-1185">Reference proteome</keyword>
<comment type="similarity">
    <text evidence="2">Belongs to the major facilitator superfamily. MFSD6 family.</text>
</comment>
<dbReference type="Pfam" id="PF12832">
    <property type="entry name" value="MFS_1_like"/>
    <property type="match status" value="2"/>
</dbReference>
<evidence type="ECO:0000256" key="2">
    <source>
        <dbReference type="ARBA" id="ARBA00005241"/>
    </source>
</evidence>
<dbReference type="InterPro" id="IPR036259">
    <property type="entry name" value="MFS_trans_sf"/>
</dbReference>
<gene>
    <name evidence="8" type="primary">AVEN_87917_1</name>
    <name evidence="8" type="ORF">CEXT_117781</name>
</gene>
<evidence type="ECO:0000256" key="5">
    <source>
        <dbReference type="ARBA" id="ARBA00023136"/>
    </source>
</evidence>
<accession>A0AAV4XRF1</accession>
<dbReference type="EMBL" id="BPLR01000827">
    <property type="protein sequence ID" value="GIY97735.1"/>
    <property type="molecule type" value="Genomic_DNA"/>
</dbReference>
<dbReference type="Gene3D" id="1.20.1250.20">
    <property type="entry name" value="MFS general substrate transporter like domains"/>
    <property type="match status" value="1"/>
</dbReference>
<dbReference type="PANTHER" id="PTHR16172">
    <property type="entry name" value="MAJOR FACILITATOR SUPERFAMILY DOMAIN-CONTAINING PROTEIN 6-LIKE"/>
    <property type="match status" value="1"/>
</dbReference>
<evidence type="ECO:0000259" key="7">
    <source>
        <dbReference type="Pfam" id="PF12832"/>
    </source>
</evidence>
<feature type="domain" description="Major facilitator superfamily associated" evidence="7">
    <location>
        <begin position="5"/>
        <end position="56"/>
    </location>
</feature>
<feature type="transmembrane region" description="Helical" evidence="6">
    <location>
        <begin position="131"/>
        <end position="153"/>
    </location>
</feature>
<evidence type="ECO:0000313" key="9">
    <source>
        <dbReference type="Proteomes" id="UP001054945"/>
    </source>
</evidence>
<keyword evidence="4 6" id="KW-1133">Transmembrane helix</keyword>
<evidence type="ECO:0000256" key="3">
    <source>
        <dbReference type="ARBA" id="ARBA00022692"/>
    </source>
</evidence>
<dbReference type="AlphaFoldDB" id="A0AAV4XRF1"/>
<dbReference type="PANTHER" id="PTHR16172:SF41">
    <property type="entry name" value="MAJOR FACILITATOR SUPERFAMILY DOMAIN-CONTAINING PROTEIN 6-LIKE"/>
    <property type="match status" value="1"/>
</dbReference>
<proteinExistence type="inferred from homology"/>
<name>A0AAV4XRF1_CAEEX</name>
<dbReference type="InterPro" id="IPR024989">
    <property type="entry name" value="MFS_assoc_dom"/>
</dbReference>
<protein>
    <submittedName>
        <fullName evidence="8">MFS_1_like domain-containing protein</fullName>
    </submittedName>
</protein>
<evidence type="ECO:0000256" key="6">
    <source>
        <dbReference type="SAM" id="Phobius"/>
    </source>
</evidence>
<feature type="domain" description="Major facilitator superfamily associated" evidence="7">
    <location>
        <begin position="57"/>
        <end position="135"/>
    </location>
</feature>
<reference evidence="8 9" key="1">
    <citation type="submission" date="2021-06" db="EMBL/GenBank/DDBJ databases">
        <title>Caerostris extrusa draft genome.</title>
        <authorList>
            <person name="Kono N."/>
            <person name="Arakawa K."/>
        </authorList>
    </citation>
    <scope>NUCLEOTIDE SEQUENCE [LARGE SCALE GENOMIC DNA]</scope>
</reference>
<dbReference type="GO" id="GO:0016020">
    <property type="term" value="C:membrane"/>
    <property type="evidence" value="ECO:0007669"/>
    <property type="project" value="UniProtKB-SubCell"/>
</dbReference>
<dbReference type="InterPro" id="IPR051717">
    <property type="entry name" value="MFS_MFSD6"/>
</dbReference>
<dbReference type="Proteomes" id="UP001054945">
    <property type="component" value="Unassembled WGS sequence"/>
</dbReference>
<dbReference type="SUPFAM" id="SSF103473">
    <property type="entry name" value="MFS general substrate transporter"/>
    <property type="match status" value="1"/>
</dbReference>
<keyword evidence="5 6" id="KW-0472">Membrane</keyword>
<evidence type="ECO:0000313" key="8">
    <source>
        <dbReference type="EMBL" id="GIY97735.1"/>
    </source>
</evidence>
<comment type="caution">
    <text evidence="8">The sequence shown here is derived from an EMBL/GenBank/DDBJ whole genome shotgun (WGS) entry which is preliminary data.</text>
</comment>
<organism evidence="8 9">
    <name type="scientific">Caerostris extrusa</name>
    <name type="common">Bark spider</name>
    <name type="synonym">Caerostris bankana</name>
    <dbReference type="NCBI Taxonomy" id="172846"/>
    <lineage>
        <taxon>Eukaryota</taxon>
        <taxon>Metazoa</taxon>
        <taxon>Ecdysozoa</taxon>
        <taxon>Arthropoda</taxon>
        <taxon>Chelicerata</taxon>
        <taxon>Arachnida</taxon>
        <taxon>Araneae</taxon>
        <taxon>Araneomorphae</taxon>
        <taxon>Entelegynae</taxon>
        <taxon>Araneoidea</taxon>
        <taxon>Araneidae</taxon>
        <taxon>Caerostris</taxon>
    </lineage>
</organism>
<evidence type="ECO:0000256" key="1">
    <source>
        <dbReference type="ARBA" id="ARBA00004141"/>
    </source>
</evidence>
<comment type="subcellular location">
    <subcellularLocation>
        <location evidence="1">Membrane</location>
        <topology evidence="1">Multi-pass membrane protein</topology>
    </subcellularLocation>
</comment>